<comment type="caution">
    <text evidence="2">The sequence shown here is derived from an EMBL/GenBank/DDBJ whole genome shotgun (WGS) entry which is preliminary data.</text>
</comment>
<dbReference type="EMBL" id="QHKM01000002">
    <property type="protein sequence ID" value="RAK68043.1"/>
    <property type="molecule type" value="Genomic_DNA"/>
</dbReference>
<proteinExistence type="predicted"/>
<sequence>MKTAFVRTPVLTALCLALLGGSAPGSILPALRPPHAVLQLDVQAETDKALDQALRARSPEPFVHLRQRLRLADASQARYWHGYVALHESIYYLQQNDRKRAEQVVENGLKQLQEPAPQRAEDYALLAHLQSFAIQFRHGMAAALAAAKVKSNAERALKLDARNLRAYYVLASNDFYTPARYGGGKKTEGYLLKALAQPDQSAAGAQGPSWGREQTYELLVRFYHREQKPALAQKYYAEARRRYPSSTTLAELGKALEQPAAAYN</sequence>
<feature type="signal peptide" evidence="1">
    <location>
        <begin position="1"/>
        <end position="25"/>
    </location>
</feature>
<dbReference type="AlphaFoldDB" id="A0A328BLQ9"/>
<keyword evidence="1" id="KW-0732">Signal</keyword>
<dbReference type="Proteomes" id="UP000248553">
    <property type="component" value="Unassembled WGS sequence"/>
</dbReference>
<organism evidence="2 3">
    <name type="scientific">Hymenobacter edaphi</name>
    <dbReference type="NCBI Taxonomy" id="2211146"/>
    <lineage>
        <taxon>Bacteria</taxon>
        <taxon>Pseudomonadati</taxon>
        <taxon>Bacteroidota</taxon>
        <taxon>Cytophagia</taxon>
        <taxon>Cytophagales</taxon>
        <taxon>Hymenobacteraceae</taxon>
        <taxon>Hymenobacter</taxon>
    </lineage>
</organism>
<dbReference type="OrthoDB" id="1150971at2"/>
<reference evidence="3" key="1">
    <citation type="submission" date="2018-05" db="EMBL/GenBank/DDBJ databases">
        <authorList>
            <person name="Nie L."/>
        </authorList>
    </citation>
    <scope>NUCLEOTIDE SEQUENCE [LARGE SCALE GENOMIC DNA]</scope>
    <source>
        <strain evidence="3">NL</strain>
    </source>
</reference>
<gene>
    <name evidence="2" type="ORF">DLM85_08355</name>
</gene>
<accession>A0A328BLQ9</accession>
<evidence type="ECO:0000256" key="1">
    <source>
        <dbReference type="SAM" id="SignalP"/>
    </source>
</evidence>
<name>A0A328BLQ9_9BACT</name>
<evidence type="ECO:0008006" key="4">
    <source>
        <dbReference type="Google" id="ProtNLM"/>
    </source>
</evidence>
<evidence type="ECO:0000313" key="2">
    <source>
        <dbReference type="EMBL" id="RAK68043.1"/>
    </source>
</evidence>
<keyword evidence="3" id="KW-1185">Reference proteome</keyword>
<feature type="chain" id="PRO_5016267255" description="Tetratricopeptide repeat protein" evidence="1">
    <location>
        <begin position="26"/>
        <end position="264"/>
    </location>
</feature>
<dbReference type="RefSeq" id="WP_111477656.1">
    <property type="nucleotide sequence ID" value="NZ_QHKM01000002.1"/>
</dbReference>
<protein>
    <recommendedName>
        <fullName evidence="4">Tetratricopeptide repeat protein</fullName>
    </recommendedName>
</protein>
<evidence type="ECO:0000313" key="3">
    <source>
        <dbReference type="Proteomes" id="UP000248553"/>
    </source>
</evidence>